<organism evidence="3">
    <name type="scientific">viral metagenome</name>
    <dbReference type="NCBI Taxonomy" id="1070528"/>
    <lineage>
        <taxon>unclassified sequences</taxon>
        <taxon>metagenomes</taxon>
        <taxon>organismal metagenomes</taxon>
    </lineage>
</organism>
<dbReference type="InterPro" id="IPR052580">
    <property type="entry name" value="Lipid_Hydrolase"/>
</dbReference>
<dbReference type="InterPro" id="IPR016035">
    <property type="entry name" value="Acyl_Trfase/lysoPLipase"/>
</dbReference>
<proteinExistence type="predicted"/>
<dbReference type="GO" id="GO:0006629">
    <property type="term" value="P:lipid metabolic process"/>
    <property type="evidence" value="ECO:0007669"/>
    <property type="project" value="UniProtKB-KW"/>
</dbReference>
<dbReference type="EMBL" id="MN740355">
    <property type="protein sequence ID" value="QHU02142.1"/>
    <property type="molecule type" value="Genomic_DNA"/>
</dbReference>
<dbReference type="InterPro" id="IPR002641">
    <property type="entry name" value="PNPLA_dom"/>
</dbReference>
<name>A0A6C0J935_9ZZZZ</name>
<feature type="domain" description="PNPLA" evidence="2">
    <location>
        <begin position="6"/>
        <end position="190"/>
    </location>
</feature>
<dbReference type="AlphaFoldDB" id="A0A6C0J935"/>
<dbReference type="PANTHER" id="PTHR46394:SF1">
    <property type="entry name" value="PNPLA DOMAIN-CONTAINING PROTEIN"/>
    <property type="match status" value="1"/>
</dbReference>
<evidence type="ECO:0000313" key="3">
    <source>
        <dbReference type="EMBL" id="QHU02142.1"/>
    </source>
</evidence>
<dbReference type="PROSITE" id="PS51635">
    <property type="entry name" value="PNPLA"/>
    <property type="match status" value="1"/>
</dbReference>
<dbReference type="Gene3D" id="3.40.1090.10">
    <property type="entry name" value="Cytosolic phospholipase A2 catalytic domain"/>
    <property type="match status" value="2"/>
</dbReference>
<keyword evidence="1" id="KW-0443">Lipid metabolism</keyword>
<accession>A0A6C0J935</accession>
<dbReference type="Pfam" id="PF01734">
    <property type="entry name" value="Patatin"/>
    <property type="match status" value="1"/>
</dbReference>
<evidence type="ECO:0000259" key="2">
    <source>
        <dbReference type="PROSITE" id="PS51635"/>
    </source>
</evidence>
<sequence>MTIKNIVLSGGAYKGFYTIGALKYLSENKFYNIEEIEKIYGTSVGSILGALLCLKLNMEDLVEYAINKPWHKSFTFSIDTLLETISKKGFIQRKFIEGIFENLLKGAGLNTQSTLLDLFNHSNIELNIFSVNMSEFELERFSYKTQPNMKLIDAVYKSCSMPFIFQPQYIGEDCYVDGGVINPYPMNICLEDLKKENPKFNNKEILGFKIVDDTLEPTKETASIFQFGFYMIYRLIKENYNYVCNESIPYELIIPSNLLSISNAQNIITSSGERRNLIQEGEKYAKLFISYLKA</sequence>
<protein>
    <recommendedName>
        <fullName evidence="2">PNPLA domain-containing protein</fullName>
    </recommendedName>
</protein>
<dbReference type="PANTHER" id="PTHR46394">
    <property type="entry name" value="ANNEXIN"/>
    <property type="match status" value="1"/>
</dbReference>
<reference evidence="3" key="1">
    <citation type="journal article" date="2020" name="Nature">
        <title>Giant virus diversity and host interactions through global metagenomics.</title>
        <authorList>
            <person name="Schulz F."/>
            <person name="Roux S."/>
            <person name="Paez-Espino D."/>
            <person name="Jungbluth S."/>
            <person name="Walsh D.A."/>
            <person name="Denef V.J."/>
            <person name="McMahon K.D."/>
            <person name="Konstantinidis K.T."/>
            <person name="Eloe-Fadrosh E.A."/>
            <person name="Kyrpides N.C."/>
            <person name="Woyke T."/>
        </authorList>
    </citation>
    <scope>NUCLEOTIDE SEQUENCE</scope>
    <source>
        <strain evidence="3">GVMAG-M-3300025880-75</strain>
    </source>
</reference>
<evidence type="ECO:0000256" key="1">
    <source>
        <dbReference type="ARBA" id="ARBA00023098"/>
    </source>
</evidence>
<dbReference type="SUPFAM" id="SSF52151">
    <property type="entry name" value="FabD/lysophospholipase-like"/>
    <property type="match status" value="1"/>
</dbReference>